<dbReference type="EMBL" id="JAWXVI010000005">
    <property type="protein sequence ID" value="MDX6189725.1"/>
    <property type="molecule type" value="Genomic_DNA"/>
</dbReference>
<evidence type="ECO:0008006" key="3">
    <source>
        <dbReference type="Google" id="ProtNLM"/>
    </source>
</evidence>
<protein>
    <recommendedName>
        <fullName evidence="3">Lipoprotein</fullName>
    </recommendedName>
</protein>
<gene>
    <name evidence="1" type="ORF">SGQ83_10210</name>
</gene>
<dbReference type="RefSeq" id="WP_230001630.1">
    <property type="nucleotide sequence ID" value="NZ_CP087134.1"/>
</dbReference>
<dbReference type="Proteomes" id="UP001273350">
    <property type="component" value="Unassembled WGS sequence"/>
</dbReference>
<organism evidence="1 2">
    <name type="scientific">Flavobacterium cupriresistens</name>
    <dbReference type="NCBI Taxonomy" id="2893885"/>
    <lineage>
        <taxon>Bacteria</taxon>
        <taxon>Pseudomonadati</taxon>
        <taxon>Bacteroidota</taxon>
        <taxon>Flavobacteriia</taxon>
        <taxon>Flavobacteriales</taxon>
        <taxon>Flavobacteriaceae</taxon>
        <taxon>Flavobacterium</taxon>
    </lineage>
</organism>
<evidence type="ECO:0000313" key="1">
    <source>
        <dbReference type="EMBL" id="MDX6189725.1"/>
    </source>
</evidence>
<dbReference type="PROSITE" id="PS51257">
    <property type="entry name" value="PROKAR_LIPOPROTEIN"/>
    <property type="match status" value="1"/>
</dbReference>
<keyword evidence="2" id="KW-1185">Reference proteome</keyword>
<comment type="caution">
    <text evidence="1">The sequence shown here is derived from an EMBL/GenBank/DDBJ whole genome shotgun (WGS) entry which is preliminary data.</text>
</comment>
<accession>A0ABU4RAV8</accession>
<sequence>MKFKIIFFLLTVTLLSCKNKETNTKKELSIQSKDFEVFLKKFKTLKFPLNIKTSDIQIENLKAFTKNDLKFLDLNNIDPDLDNVYPYGILPDTLEAYKVIYLLPAETHIPVIATYTKEGKKISTEELGVGGCGADCGFTCAAYIKIDRNLKIHSVDSITSHQCDSLGPILNTKRNYTHFKDGTITKKGKITFSKTIEQY</sequence>
<proteinExistence type="predicted"/>
<reference evidence="1 2" key="1">
    <citation type="submission" date="2023-11" db="EMBL/GenBank/DDBJ databases">
        <title>Unpublished Manusciprt.</title>
        <authorList>
            <person name="Saticioglu I.B."/>
            <person name="Ay H."/>
            <person name="Ajmi N."/>
            <person name="Altun S."/>
            <person name="Duman M."/>
        </authorList>
    </citation>
    <scope>NUCLEOTIDE SEQUENCE [LARGE SCALE GENOMIC DNA]</scope>
    <source>
        <strain evidence="1 2">Fl-318</strain>
    </source>
</reference>
<evidence type="ECO:0000313" key="2">
    <source>
        <dbReference type="Proteomes" id="UP001273350"/>
    </source>
</evidence>
<name>A0ABU4RAV8_9FLAO</name>